<gene>
    <name evidence="4" type="ORF">SAMN02745673_01457</name>
</gene>
<organism evidence="4 5">
    <name type="scientific">Marinactinospora thermotolerans DSM 45154</name>
    <dbReference type="NCBI Taxonomy" id="1122192"/>
    <lineage>
        <taxon>Bacteria</taxon>
        <taxon>Bacillati</taxon>
        <taxon>Actinomycetota</taxon>
        <taxon>Actinomycetes</taxon>
        <taxon>Streptosporangiales</taxon>
        <taxon>Nocardiopsidaceae</taxon>
        <taxon>Marinactinospora</taxon>
    </lineage>
</organism>
<dbReference type="RefSeq" id="WP_144390008.1">
    <property type="nucleotide sequence ID" value="NZ_FUWS01000003.1"/>
</dbReference>
<dbReference type="STRING" id="1122192.SAMN02745673_01457"/>
<name>A0A1T4NI50_9ACTN</name>
<feature type="compositionally biased region" description="Acidic residues" evidence="1">
    <location>
        <begin position="194"/>
        <end position="216"/>
    </location>
</feature>
<keyword evidence="5" id="KW-1185">Reference proteome</keyword>
<dbReference type="EMBL" id="FUWS01000003">
    <property type="protein sequence ID" value="SJZ78795.1"/>
    <property type="molecule type" value="Genomic_DNA"/>
</dbReference>
<dbReference type="Proteomes" id="UP000190637">
    <property type="component" value="Unassembled WGS sequence"/>
</dbReference>
<evidence type="ECO:0000256" key="1">
    <source>
        <dbReference type="SAM" id="MobiDB-lite"/>
    </source>
</evidence>
<evidence type="ECO:0000313" key="4">
    <source>
        <dbReference type="EMBL" id="SJZ78795.1"/>
    </source>
</evidence>
<proteinExistence type="predicted"/>
<sequence>MCTDRRRVVGALPMTVALAVALWTPPAFAAAPAAAPQGGEQGRTEQIVSSLRESPIYVDPSYASAMPEEQRRELAEDIQDSGVPLYVIMVPLIHGGAWQGDAGELIAAVHDRLGVDEAHYLVTDQYGLEGEDITHGSQDPEHSAFYAAMVADNEADYDGAVAARVERAVEVTLSGEAEEIYDRLSAEALASAEAVEEEAAEQAAEETPEPSEEEVGGDGTALWWGAAALLALLAFGGAFLVWRRRARRPSPIASAPVSHAAFDNAEHARLDGLAERIRADLVEVGERLSATTTGDRGGPEAVEALRLALDAHAAAGAAYDAIGDGRADLADAAGALVLLDVAEDAMARARALDEGRVPAEPRAHCYANPLHGTRTTRTRWRALGERRSMEVPLCAECARRVNSRLQPDALRVEHEGHIVPYYEVPAEQSVWSATGFGALRDDLVARITRGDLSAS</sequence>
<feature type="transmembrane region" description="Helical" evidence="2">
    <location>
        <begin position="221"/>
        <end position="242"/>
    </location>
</feature>
<evidence type="ECO:0000256" key="3">
    <source>
        <dbReference type="SAM" id="SignalP"/>
    </source>
</evidence>
<evidence type="ECO:0000313" key="5">
    <source>
        <dbReference type="Proteomes" id="UP000190637"/>
    </source>
</evidence>
<keyword evidence="2" id="KW-0472">Membrane</keyword>
<dbReference type="OrthoDB" id="3867729at2"/>
<evidence type="ECO:0000256" key="2">
    <source>
        <dbReference type="SAM" id="Phobius"/>
    </source>
</evidence>
<reference evidence="4 5" key="1">
    <citation type="submission" date="2017-02" db="EMBL/GenBank/DDBJ databases">
        <authorList>
            <person name="Peterson S.W."/>
        </authorList>
    </citation>
    <scope>NUCLEOTIDE SEQUENCE [LARGE SCALE GENOMIC DNA]</scope>
    <source>
        <strain evidence="4 5">DSM 45154</strain>
    </source>
</reference>
<feature type="region of interest" description="Disordered" evidence="1">
    <location>
        <begin position="192"/>
        <end position="218"/>
    </location>
</feature>
<evidence type="ECO:0008006" key="6">
    <source>
        <dbReference type="Google" id="ProtNLM"/>
    </source>
</evidence>
<accession>A0A1T4NI50</accession>
<dbReference type="AlphaFoldDB" id="A0A1T4NI50"/>
<keyword evidence="2" id="KW-0812">Transmembrane</keyword>
<keyword evidence="2" id="KW-1133">Transmembrane helix</keyword>
<protein>
    <recommendedName>
        <fullName evidence="6">MYXO-CTERM domain-containing protein</fullName>
    </recommendedName>
</protein>
<feature type="chain" id="PRO_5012639883" description="MYXO-CTERM domain-containing protein" evidence="3">
    <location>
        <begin position="30"/>
        <end position="455"/>
    </location>
</feature>
<feature type="signal peptide" evidence="3">
    <location>
        <begin position="1"/>
        <end position="29"/>
    </location>
</feature>
<keyword evidence="3" id="KW-0732">Signal</keyword>